<dbReference type="Gene3D" id="3.40.960.10">
    <property type="entry name" value="VSR Endonuclease"/>
    <property type="match status" value="1"/>
</dbReference>
<sequence length="121" mass="13493">MRREPTEPEKRLWRHLSGSQLGGFKFRRQAAIPPFVADFFCPAKGLIVEVDGETHIAEADARRDAMLAARGFPTIRCSNRDVMSNVDGVLTVIRQTLEDLPDRCWGASTYPTPTPPLKGRG</sequence>
<dbReference type="Pfam" id="PF04480">
    <property type="entry name" value="DUF559"/>
    <property type="match status" value="1"/>
</dbReference>
<organism evidence="2 3">
    <name type="scientific">Allosphingosinicella ginsenosidimutans</name>
    <dbReference type="NCBI Taxonomy" id="1176539"/>
    <lineage>
        <taxon>Bacteria</taxon>
        <taxon>Pseudomonadati</taxon>
        <taxon>Pseudomonadota</taxon>
        <taxon>Alphaproteobacteria</taxon>
        <taxon>Sphingomonadales</taxon>
        <taxon>Sphingomonadaceae</taxon>
        <taxon>Allosphingosinicella</taxon>
    </lineage>
</organism>
<keyword evidence="2" id="KW-0255">Endonuclease</keyword>
<dbReference type="Proteomes" id="UP000321249">
    <property type="component" value="Unassembled WGS sequence"/>
</dbReference>
<evidence type="ECO:0000313" key="3">
    <source>
        <dbReference type="Proteomes" id="UP000321249"/>
    </source>
</evidence>
<keyword evidence="2" id="KW-0378">Hydrolase</keyword>
<keyword evidence="2" id="KW-0540">Nuclease</keyword>
<dbReference type="InterPro" id="IPR007569">
    <property type="entry name" value="DUF559"/>
</dbReference>
<dbReference type="CDD" id="cd01038">
    <property type="entry name" value="Endonuclease_DUF559"/>
    <property type="match status" value="1"/>
</dbReference>
<name>A0A5C6TS86_9SPHN</name>
<accession>A0A5C6TS86</accession>
<protein>
    <submittedName>
        <fullName evidence="2">Endonuclease domain-containing protein</fullName>
    </submittedName>
</protein>
<dbReference type="SUPFAM" id="SSF52980">
    <property type="entry name" value="Restriction endonuclease-like"/>
    <property type="match status" value="1"/>
</dbReference>
<feature type="domain" description="DUF559" evidence="1">
    <location>
        <begin position="1"/>
        <end position="97"/>
    </location>
</feature>
<keyword evidence="3" id="KW-1185">Reference proteome</keyword>
<dbReference type="EMBL" id="VOQQ01000001">
    <property type="protein sequence ID" value="TXC63106.1"/>
    <property type="molecule type" value="Genomic_DNA"/>
</dbReference>
<dbReference type="AlphaFoldDB" id="A0A5C6TS86"/>
<evidence type="ECO:0000259" key="1">
    <source>
        <dbReference type="Pfam" id="PF04480"/>
    </source>
</evidence>
<reference evidence="2 3" key="1">
    <citation type="journal article" date="2015" name="J. Microbiol.">
        <title>Sphingosinicella ginsenosidimutans sp. nov., with ginsenoside converting activity.</title>
        <authorList>
            <person name="Kim J.K."/>
            <person name="Kang M.S."/>
            <person name="Park S.C."/>
            <person name="Kim K.M."/>
            <person name="Choi K."/>
            <person name="Yoon M.H."/>
            <person name="Im W.T."/>
        </authorList>
    </citation>
    <scope>NUCLEOTIDE SEQUENCE [LARGE SCALE GENOMIC DNA]</scope>
    <source>
        <strain evidence="2 3">BS-11</strain>
    </source>
</reference>
<proteinExistence type="predicted"/>
<dbReference type="InterPro" id="IPR047216">
    <property type="entry name" value="Endonuclease_DUF559_bact"/>
</dbReference>
<evidence type="ECO:0000313" key="2">
    <source>
        <dbReference type="EMBL" id="TXC63106.1"/>
    </source>
</evidence>
<dbReference type="OrthoDB" id="9798754at2"/>
<dbReference type="PANTHER" id="PTHR38590:SF1">
    <property type="entry name" value="BLL0828 PROTEIN"/>
    <property type="match status" value="1"/>
</dbReference>
<gene>
    <name evidence="2" type="ORF">FRZ32_05195</name>
</gene>
<dbReference type="RefSeq" id="WP_147042516.1">
    <property type="nucleotide sequence ID" value="NZ_BAABIR010000005.1"/>
</dbReference>
<dbReference type="InterPro" id="IPR011335">
    <property type="entry name" value="Restrct_endonuc-II-like"/>
</dbReference>
<dbReference type="GO" id="GO:0004519">
    <property type="term" value="F:endonuclease activity"/>
    <property type="evidence" value="ECO:0007669"/>
    <property type="project" value="UniProtKB-KW"/>
</dbReference>
<dbReference type="PANTHER" id="PTHR38590">
    <property type="entry name" value="BLL0828 PROTEIN"/>
    <property type="match status" value="1"/>
</dbReference>
<comment type="caution">
    <text evidence="2">The sequence shown here is derived from an EMBL/GenBank/DDBJ whole genome shotgun (WGS) entry which is preliminary data.</text>
</comment>